<sequence>MLSKFKTDLIANWVLLVLGLVLIEILFFSSGTLFSLFFAAVLLYLGRKKFTRFLGKIIFGLGMLTLVLTVLSMFTLKLLVLAGIVYWVSHYFKTQKDPEVIKPEVDFPQDTAISEALKFKRAQLLNNKWVGHQHTPEHTYEWEDIQLQNGIGDVVIDLSNTVLPAGESVISIRSCVGKLTILIPYELDAAIRHSTLIGTASVFQFQTTRLWNESVSFTSESYQSSPQKIKILTSTWMGDLEVKRV</sequence>
<dbReference type="NCBIfam" id="NF040535">
    <property type="entry name" value="LiaF_C_term"/>
    <property type="match status" value="1"/>
</dbReference>
<name>A0A0C2VSY7_9BACL</name>
<feature type="domain" description="Cell wall-active antibiotics response LiaF-like C-terminal" evidence="2">
    <location>
        <begin position="129"/>
        <end position="242"/>
    </location>
</feature>
<evidence type="ECO:0000313" key="4">
    <source>
        <dbReference type="Proteomes" id="UP000031972"/>
    </source>
</evidence>
<keyword evidence="4" id="KW-1185">Reference proteome</keyword>
<keyword evidence="1" id="KW-0472">Membrane</keyword>
<accession>A0A0C2VSY7</accession>
<dbReference type="InterPro" id="IPR024425">
    <property type="entry name" value="LiaF-like_C"/>
</dbReference>
<feature type="transmembrane region" description="Helical" evidence="1">
    <location>
        <begin position="12"/>
        <end position="45"/>
    </location>
</feature>
<reference evidence="3 4" key="1">
    <citation type="submission" date="2015-01" db="EMBL/GenBank/DDBJ databases">
        <title>Jeotgalibacillus campisalis genome sequencing.</title>
        <authorList>
            <person name="Goh K.M."/>
            <person name="Chan K.-G."/>
            <person name="Yaakop A.S."/>
            <person name="Ee R."/>
            <person name="Gan H.M."/>
            <person name="Chan C.S."/>
        </authorList>
    </citation>
    <scope>NUCLEOTIDE SEQUENCE [LARGE SCALE GENOMIC DNA]</scope>
    <source>
        <strain evidence="3 4">SF-57</strain>
    </source>
</reference>
<dbReference type="OrthoDB" id="2351415at2"/>
<evidence type="ECO:0000259" key="2">
    <source>
        <dbReference type="Pfam" id="PF09922"/>
    </source>
</evidence>
<dbReference type="RefSeq" id="WP_041058577.1">
    <property type="nucleotide sequence ID" value="NZ_JXRR01000015.1"/>
</dbReference>
<dbReference type="Pfam" id="PF09922">
    <property type="entry name" value="LiaF-like_C"/>
    <property type="match status" value="1"/>
</dbReference>
<proteinExistence type="predicted"/>
<comment type="caution">
    <text evidence="3">The sequence shown here is derived from an EMBL/GenBank/DDBJ whole genome shotgun (WGS) entry which is preliminary data.</text>
</comment>
<organism evidence="3 4">
    <name type="scientific">Jeotgalibacillus campisalis</name>
    <dbReference type="NCBI Taxonomy" id="220754"/>
    <lineage>
        <taxon>Bacteria</taxon>
        <taxon>Bacillati</taxon>
        <taxon>Bacillota</taxon>
        <taxon>Bacilli</taxon>
        <taxon>Bacillales</taxon>
        <taxon>Caryophanaceae</taxon>
        <taxon>Jeotgalibacillus</taxon>
    </lineage>
</organism>
<protein>
    <recommendedName>
        <fullName evidence="2">Cell wall-active antibiotics response LiaF-like C-terminal domain-containing protein</fullName>
    </recommendedName>
</protein>
<feature type="transmembrane region" description="Helical" evidence="1">
    <location>
        <begin position="57"/>
        <end position="88"/>
    </location>
</feature>
<dbReference type="PIRSF" id="PIRSF031509">
    <property type="entry name" value="Cell_wall_LiaF/YvqF"/>
    <property type="match status" value="1"/>
</dbReference>
<dbReference type="Proteomes" id="UP000031972">
    <property type="component" value="Unassembled WGS sequence"/>
</dbReference>
<dbReference type="PATRIC" id="fig|220754.4.peg.2446"/>
<dbReference type="GO" id="GO:0016020">
    <property type="term" value="C:membrane"/>
    <property type="evidence" value="ECO:0007669"/>
    <property type="project" value="InterPro"/>
</dbReference>
<evidence type="ECO:0000256" key="1">
    <source>
        <dbReference type="SAM" id="Phobius"/>
    </source>
</evidence>
<keyword evidence="1" id="KW-0812">Transmembrane</keyword>
<dbReference type="InterPro" id="IPR047793">
    <property type="entry name" value="LiaF_C"/>
</dbReference>
<dbReference type="EMBL" id="JXRR01000015">
    <property type="protein sequence ID" value="KIL47108.1"/>
    <property type="molecule type" value="Genomic_DNA"/>
</dbReference>
<dbReference type="AlphaFoldDB" id="A0A0C2VSY7"/>
<keyword evidence="1" id="KW-1133">Transmembrane helix</keyword>
<evidence type="ECO:0000313" key="3">
    <source>
        <dbReference type="EMBL" id="KIL47108.1"/>
    </source>
</evidence>
<dbReference type="InterPro" id="IPR016975">
    <property type="entry name" value="Cell_wall_LiaF"/>
</dbReference>
<gene>
    <name evidence="3" type="ORF">KR50_24300</name>
</gene>